<protein>
    <submittedName>
        <fullName evidence="4">Uncharacterized protein</fullName>
    </submittedName>
</protein>
<dbReference type="Gene3D" id="1.20.1260.20">
    <property type="entry name" value="PPE superfamily"/>
    <property type="match status" value="1"/>
</dbReference>
<feature type="compositionally biased region" description="Basic and acidic residues" evidence="1">
    <location>
        <begin position="146"/>
        <end position="156"/>
    </location>
</feature>
<feature type="compositionally biased region" description="Basic and acidic residues" evidence="1">
    <location>
        <begin position="413"/>
        <end position="423"/>
    </location>
</feature>
<feature type="compositionally biased region" description="Basic and acidic residues" evidence="1">
    <location>
        <begin position="66"/>
        <end position="76"/>
    </location>
</feature>
<gene>
    <name evidence="4" type="ORF">L1857_18750</name>
</gene>
<feature type="domain" description="Outer membrane channel protein CpnT-like N-terminal" evidence="3">
    <location>
        <begin position="97"/>
        <end position="165"/>
    </location>
</feature>
<feature type="region of interest" description="Disordered" evidence="1">
    <location>
        <begin position="405"/>
        <end position="426"/>
    </location>
</feature>
<feature type="compositionally biased region" description="Basic and acidic residues" evidence="1">
    <location>
        <begin position="268"/>
        <end position="277"/>
    </location>
</feature>
<evidence type="ECO:0000259" key="2">
    <source>
        <dbReference type="Pfam" id="PF22322"/>
    </source>
</evidence>
<dbReference type="EMBL" id="CP091196">
    <property type="protein sequence ID" value="UQS24713.1"/>
    <property type="molecule type" value="Genomic_DNA"/>
</dbReference>
<evidence type="ECO:0000259" key="3">
    <source>
        <dbReference type="Pfam" id="PF25547"/>
    </source>
</evidence>
<evidence type="ECO:0000313" key="5">
    <source>
        <dbReference type="Proteomes" id="UP000830158"/>
    </source>
</evidence>
<keyword evidence="5" id="KW-1185">Reference proteome</keyword>
<dbReference type="InterPro" id="IPR054246">
    <property type="entry name" value="DUF6973"/>
</dbReference>
<feature type="compositionally biased region" description="Basic and acidic residues" evidence="1">
    <location>
        <begin position="116"/>
        <end position="129"/>
    </location>
</feature>
<dbReference type="Pfam" id="PF22322">
    <property type="entry name" value="DUF6973"/>
    <property type="match status" value="1"/>
</dbReference>
<dbReference type="RefSeq" id="WP_116115352.1">
    <property type="nucleotide sequence ID" value="NZ_CP091196.1"/>
</dbReference>
<feature type="region of interest" description="Disordered" evidence="1">
    <location>
        <begin position="1"/>
        <end position="212"/>
    </location>
</feature>
<dbReference type="Pfam" id="PF25547">
    <property type="entry name" value="WXG100_2"/>
    <property type="match status" value="1"/>
</dbReference>
<feature type="region of interest" description="Disordered" evidence="1">
    <location>
        <begin position="244"/>
        <end position="301"/>
    </location>
</feature>
<sequence length="494" mass="52111">MGEATSGGGGTATAPRNDAPASTPESAETRQGAGEQNGGSPPAGEPASDRPAAENTPAGENTPGAEQRDSTGRPDESTVDGAEKTGGVAGDILTDVPPPDPQPVQAAHDGWAPVAERADQTGEEARAGTRELPGAWRDGSGAAMSERAESTLRETDEVAQDARTVTGTLATIRDDYARTRTDMENVARQADTDAGLAHATMGPGPETDLATERVKQTARETNLRLRTETARNADAAWANVRLAGAEQPPGTGDAGQPAPEPGGPVPDAARELDDAQRALDQAARSDVVANLPTPPTDEELLRDYQTGDDRMLPILGEKLTPSELWASTREDITGIPLLDAMVVNPQNTIRHLGVKEEAETAGEQSFPDPDGPGPEGGRAGTGENHRDAFRHAYWNALMTREFGENSAEQVGTGHERRPEDPVDKQPPLFAERQEAMDLYNNSIGRRIATELGPQATDADVRAVIEQAIRDGKLVVFNQDHTGLVPSGGAEDFPR</sequence>
<dbReference type="InterPro" id="IPR038332">
    <property type="entry name" value="PPE_sf"/>
</dbReference>
<evidence type="ECO:0000313" key="4">
    <source>
        <dbReference type="EMBL" id="UQS24713.1"/>
    </source>
</evidence>
<feature type="region of interest" description="Disordered" evidence="1">
    <location>
        <begin position="356"/>
        <end position="384"/>
    </location>
</feature>
<evidence type="ECO:0000256" key="1">
    <source>
        <dbReference type="SAM" id="MobiDB-lite"/>
    </source>
</evidence>
<organism evidence="4 5">
    <name type="scientific">Amycolatopsis thermalba</name>
    <dbReference type="NCBI Taxonomy" id="944492"/>
    <lineage>
        <taxon>Bacteria</taxon>
        <taxon>Bacillati</taxon>
        <taxon>Actinomycetota</taxon>
        <taxon>Actinomycetes</taxon>
        <taxon>Pseudonocardiales</taxon>
        <taxon>Pseudonocardiaceae</taxon>
        <taxon>Amycolatopsis</taxon>
    </lineage>
</organism>
<name>A0ABY4NXF3_9PSEU</name>
<feature type="domain" description="DUF6973" evidence="2">
    <location>
        <begin position="345"/>
        <end position="471"/>
    </location>
</feature>
<dbReference type="InterPro" id="IPR057746">
    <property type="entry name" value="CpnT-like_N"/>
</dbReference>
<accession>A0ABY4NXF3</accession>
<feature type="compositionally biased region" description="Gly residues" evidence="1">
    <location>
        <begin position="1"/>
        <end position="11"/>
    </location>
</feature>
<reference evidence="4" key="1">
    <citation type="submission" date="2022-01" db="EMBL/GenBank/DDBJ databases">
        <title>PSI-footprinting approach for the identification of protein synthesis inhibitor producers.</title>
        <authorList>
            <person name="Handel F."/>
            <person name="Kulik A."/>
            <person name="Wex K.W."/>
            <person name="Berscheid A."/>
            <person name="Saur J.S."/>
            <person name="Winkler A."/>
            <person name="Wibberg D."/>
            <person name="Kalinowski J."/>
            <person name="Broetz-Oesterhelt H."/>
            <person name="Mast Y."/>
        </authorList>
    </citation>
    <scope>NUCLEOTIDE SEQUENCE</scope>
    <source>
        <strain evidence="4">KNN 49.3e</strain>
    </source>
</reference>
<proteinExistence type="predicted"/>
<dbReference type="Proteomes" id="UP000830158">
    <property type="component" value="Chromosome"/>
</dbReference>
<feature type="compositionally biased region" description="Basic and acidic residues" evidence="1">
    <location>
        <begin position="172"/>
        <end position="185"/>
    </location>
</feature>